<dbReference type="EMBL" id="BMMF01000012">
    <property type="protein sequence ID" value="GGK47024.1"/>
    <property type="molecule type" value="Genomic_DNA"/>
</dbReference>
<dbReference type="Gene3D" id="3.40.50.150">
    <property type="entry name" value="Vaccinia Virus protein VP39"/>
    <property type="match status" value="1"/>
</dbReference>
<dbReference type="InterPro" id="IPR052514">
    <property type="entry name" value="SAM-dependent_MTase"/>
</dbReference>
<reference evidence="2 3" key="1">
    <citation type="journal article" date="2014" name="Int. J. Syst. Evol. Microbiol.">
        <title>Complete genome sequence of Corynebacterium casei LMG S-19264T (=DSM 44701T), isolated from a smear-ripened cheese.</title>
        <authorList>
            <consortium name="US DOE Joint Genome Institute (JGI-PGF)"/>
            <person name="Walter F."/>
            <person name="Albersmeier A."/>
            <person name="Kalinowski J."/>
            <person name="Ruckert C."/>
        </authorList>
    </citation>
    <scope>NUCLEOTIDE SEQUENCE [LARGE SCALE GENOMIC DNA]</scope>
    <source>
        <strain evidence="2 3">CGMCC 1.9161</strain>
    </source>
</reference>
<evidence type="ECO:0000313" key="2">
    <source>
        <dbReference type="EMBL" id="GGK47024.1"/>
    </source>
</evidence>
<dbReference type="PANTHER" id="PTHR34203:SF15">
    <property type="entry name" value="SLL1173 PROTEIN"/>
    <property type="match status" value="1"/>
</dbReference>
<dbReference type="Proteomes" id="UP000600449">
    <property type="component" value="Unassembled WGS sequence"/>
</dbReference>
<evidence type="ECO:0000313" key="3">
    <source>
        <dbReference type="Proteomes" id="UP000600449"/>
    </source>
</evidence>
<feature type="domain" description="Methyltransferase FkbM" evidence="1">
    <location>
        <begin position="75"/>
        <end position="210"/>
    </location>
</feature>
<sequence>MARLSSLSKVTGGPLSALRLALALRSAPTVPVAVSTRYGRIWLRAGDEQAVHEVLASAEYEPVLEHLPPHARVLDVGAHIGTFALWLAARRPDATMLCVEAEPETFDLLSRNTERLTGVRALAAAAGARDGETVYVSRREASMANRVEPHGTIPVETRGFRTLVSQAAGSGDGTIALAKIDVEGSEEALLADAGATLARVATLVIELHPSLCDTHRVGAVLSASYATIKEIGGRTSSKPLLLCRDPRRTRP</sequence>
<dbReference type="AlphaFoldDB" id="A0A917V7A0"/>
<gene>
    <name evidence="2" type="ORF">GCM10011322_37590</name>
</gene>
<keyword evidence="3" id="KW-1185">Reference proteome</keyword>
<accession>A0A917V7A0</accession>
<dbReference type="NCBIfam" id="TIGR01444">
    <property type="entry name" value="fkbM_fam"/>
    <property type="match status" value="1"/>
</dbReference>
<dbReference type="Pfam" id="PF05050">
    <property type="entry name" value="Methyltransf_21"/>
    <property type="match status" value="1"/>
</dbReference>
<proteinExistence type="predicted"/>
<dbReference type="InterPro" id="IPR006342">
    <property type="entry name" value="FkbM_mtfrase"/>
</dbReference>
<protein>
    <recommendedName>
        <fullName evidence="1">Methyltransferase FkbM domain-containing protein</fullName>
    </recommendedName>
</protein>
<organism evidence="2 3">
    <name type="scientific">Salinarimonas ramus</name>
    <dbReference type="NCBI Taxonomy" id="690164"/>
    <lineage>
        <taxon>Bacteria</taxon>
        <taxon>Pseudomonadati</taxon>
        <taxon>Pseudomonadota</taxon>
        <taxon>Alphaproteobacteria</taxon>
        <taxon>Hyphomicrobiales</taxon>
        <taxon>Salinarimonadaceae</taxon>
        <taxon>Salinarimonas</taxon>
    </lineage>
</organism>
<dbReference type="PANTHER" id="PTHR34203">
    <property type="entry name" value="METHYLTRANSFERASE, FKBM FAMILY PROTEIN"/>
    <property type="match status" value="1"/>
</dbReference>
<evidence type="ECO:0000259" key="1">
    <source>
        <dbReference type="Pfam" id="PF05050"/>
    </source>
</evidence>
<comment type="caution">
    <text evidence="2">The sequence shown here is derived from an EMBL/GenBank/DDBJ whole genome shotgun (WGS) entry which is preliminary data.</text>
</comment>
<dbReference type="SUPFAM" id="SSF53335">
    <property type="entry name" value="S-adenosyl-L-methionine-dependent methyltransferases"/>
    <property type="match status" value="1"/>
</dbReference>
<dbReference type="InterPro" id="IPR029063">
    <property type="entry name" value="SAM-dependent_MTases_sf"/>
</dbReference>
<name>A0A917V7A0_9HYPH</name>